<feature type="transmembrane region" description="Helical" evidence="1">
    <location>
        <begin position="61"/>
        <end position="80"/>
    </location>
</feature>
<reference evidence="2" key="1">
    <citation type="submission" date="2006-03" db="EMBL/GenBank/DDBJ databases">
        <title>Complete sequence of Rhodopseudomonas palustris BisB18.</title>
        <authorList>
            <consortium name="US DOE Joint Genome Institute"/>
            <person name="Copeland A."/>
            <person name="Lucas S."/>
            <person name="Lapidus A."/>
            <person name="Barry K."/>
            <person name="Detter J.C."/>
            <person name="Glavina del Rio T."/>
            <person name="Hammon N."/>
            <person name="Israni S."/>
            <person name="Dalin E."/>
            <person name="Tice H."/>
            <person name="Pitluck S."/>
            <person name="Chain P."/>
            <person name="Malfatti S."/>
            <person name="Shin M."/>
            <person name="Vergez L."/>
            <person name="Schmutz J."/>
            <person name="Larimer F."/>
            <person name="Land M."/>
            <person name="Hauser L."/>
            <person name="Pelletier D.A."/>
            <person name="Kyrpides N."/>
            <person name="Anderson I."/>
            <person name="Oda Y."/>
            <person name="Harwood C.S."/>
            <person name="Richardson P."/>
        </authorList>
    </citation>
    <scope>NUCLEOTIDE SEQUENCE [LARGE SCALE GENOMIC DNA]</scope>
    <source>
        <strain evidence="2">BisB18</strain>
    </source>
</reference>
<evidence type="ECO:0000313" key="2">
    <source>
        <dbReference type="EMBL" id="ABD89101.1"/>
    </source>
</evidence>
<evidence type="ECO:0000256" key="1">
    <source>
        <dbReference type="SAM" id="Phobius"/>
    </source>
</evidence>
<gene>
    <name evidence="2" type="ordered locus">RPC_3562</name>
</gene>
<dbReference type="STRING" id="316056.RPC_3562"/>
<name>Q210T5_RHOPB</name>
<proteinExistence type="predicted"/>
<dbReference type="HOGENOM" id="CLU_108488_0_0_5"/>
<feature type="transmembrane region" description="Helical" evidence="1">
    <location>
        <begin position="151"/>
        <end position="170"/>
    </location>
</feature>
<keyword evidence="1" id="KW-1133">Transmembrane helix</keyword>
<dbReference type="EMBL" id="CP000301">
    <property type="protein sequence ID" value="ABD89101.1"/>
    <property type="molecule type" value="Genomic_DNA"/>
</dbReference>
<feature type="transmembrane region" description="Helical" evidence="1">
    <location>
        <begin position="117"/>
        <end position="139"/>
    </location>
</feature>
<feature type="transmembrane region" description="Helical" evidence="1">
    <location>
        <begin position="86"/>
        <end position="110"/>
    </location>
</feature>
<keyword evidence="1" id="KW-0812">Transmembrane</keyword>
<dbReference type="AlphaFoldDB" id="Q210T5"/>
<feature type="transmembrane region" description="Helical" evidence="1">
    <location>
        <begin position="20"/>
        <end position="49"/>
    </location>
</feature>
<accession>Q210T5</accession>
<sequence>MPPRNLAGTTTALRYSSDRAVVVVEGATLATFVTGATTMIIIGILLNIAGLGLLCWAMFRLAVYALPFFVGMTAGLYALQTGAGPLGAIIVGIVLGAFALVVGQHAFAVARSTMLRLLMGLLFICPAVVAGYHLTLGLAQFGIDSAGWREAFALVGAVAVGGTAWTRIAMLAAPQSIGGVPAGSPQPPLESATASG</sequence>
<keyword evidence="1" id="KW-0472">Membrane</keyword>
<dbReference type="eggNOG" id="ENOG5032UMR">
    <property type="taxonomic scope" value="Bacteria"/>
</dbReference>
<organism evidence="2">
    <name type="scientific">Rhodopseudomonas palustris (strain BisB18)</name>
    <dbReference type="NCBI Taxonomy" id="316056"/>
    <lineage>
        <taxon>Bacteria</taxon>
        <taxon>Pseudomonadati</taxon>
        <taxon>Pseudomonadota</taxon>
        <taxon>Alphaproteobacteria</taxon>
        <taxon>Hyphomicrobiales</taxon>
        <taxon>Nitrobacteraceae</taxon>
        <taxon>Rhodopseudomonas</taxon>
    </lineage>
</organism>
<dbReference type="KEGG" id="rpc:RPC_3562"/>
<protein>
    <submittedName>
        <fullName evidence="2">Uncharacterized protein</fullName>
    </submittedName>
</protein>